<feature type="chain" id="PRO_5045579626" evidence="2">
    <location>
        <begin position="24"/>
        <end position="268"/>
    </location>
</feature>
<reference evidence="3 4" key="1">
    <citation type="journal article" date="2017" name="Antonie Van Leeuwenhoek">
        <title>Phylogenomic resolution of the bacterial genus Pantoea and its relationship with Erwinia and Tatumella.</title>
        <authorList>
            <person name="Palmer M."/>
            <person name="Steenkamp E.T."/>
            <person name="Coetzee M.P."/>
            <person name="Chan W.Y."/>
            <person name="van Zyl E."/>
            <person name="De Maayer P."/>
            <person name="Coutinho T.A."/>
            <person name="Blom J."/>
            <person name="Smits T.H."/>
            <person name="Duffy B."/>
            <person name="Venter S.N."/>
        </authorList>
    </citation>
    <scope>NUCLEOTIDE SEQUENCE [LARGE SCALE GENOMIC DNA]</scope>
    <source>
        <strain evidence="3 4">LMG 5345</strain>
    </source>
</reference>
<dbReference type="InterPro" id="IPR050682">
    <property type="entry name" value="ModA/WtpA"/>
</dbReference>
<evidence type="ECO:0000256" key="2">
    <source>
        <dbReference type="SAM" id="SignalP"/>
    </source>
</evidence>
<gene>
    <name evidence="3" type="ORF">HA46_11365</name>
</gene>
<comment type="caution">
    <text evidence="3">The sequence shown here is derived from an EMBL/GenBank/DDBJ whole genome shotgun (WGS) entry which is preliminary data.</text>
</comment>
<proteinExistence type="predicted"/>
<dbReference type="PANTHER" id="PTHR30632:SF11">
    <property type="entry name" value="BLR4797 PROTEIN"/>
    <property type="match status" value="1"/>
</dbReference>
<evidence type="ECO:0000313" key="3">
    <source>
        <dbReference type="EMBL" id="ORM98831.1"/>
    </source>
</evidence>
<feature type="region of interest" description="Disordered" evidence="1">
    <location>
        <begin position="248"/>
        <end position="268"/>
    </location>
</feature>
<name>A0ABX3URE5_9GAMM</name>
<protein>
    <submittedName>
        <fullName evidence="3">Molybdenum ABC transporter substrate-binding protein</fullName>
    </submittedName>
</protein>
<dbReference type="EMBL" id="MLJJ01000018">
    <property type="protein sequence ID" value="ORM98831.1"/>
    <property type="molecule type" value="Genomic_DNA"/>
</dbReference>
<dbReference type="Pfam" id="PF13531">
    <property type="entry name" value="SBP_bac_11"/>
    <property type="match status" value="1"/>
</dbReference>
<evidence type="ECO:0000313" key="4">
    <source>
        <dbReference type="Proteomes" id="UP000193785"/>
    </source>
</evidence>
<keyword evidence="4" id="KW-1185">Reference proteome</keyword>
<accession>A0ABX3URE5</accession>
<dbReference type="SUPFAM" id="SSF53850">
    <property type="entry name" value="Periplasmic binding protein-like II"/>
    <property type="match status" value="1"/>
</dbReference>
<dbReference type="Gene3D" id="3.40.190.10">
    <property type="entry name" value="Periplasmic binding protein-like II"/>
    <property type="match status" value="2"/>
</dbReference>
<dbReference type="Proteomes" id="UP000193785">
    <property type="component" value="Unassembled WGS sequence"/>
</dbReference>
<evidence type="ECO:0000256" key="1">
    <source>
        <dbReference type="SAM" id="MobiDB-lite"/>
    </source>
</evidence>
<organism evidence="3 4">
    <name type="scientific">Pantoea septica</name>
    <dbReference type="NCBI Taxonomy" id="472695"/>
    <lineage>
        <taxon>Bacteria</taxon>
        <taxon>Pseudomonadati</taxon>
        <taxon>Pseudomonadota</taxon>
        <taxon>Gammaproteobacteria</taxon>
        <taxon>Enterobacterales</taxon>
        <taxon>Erwiniaceae</taxon>
        <taxon>Pantoea</taxon>
    </lineage>
</organism>
<dbReference type="RefSeq" id="WP_084884386.1">
    <property type="nucleotide sequence ID" value="NZ_MLJJ01000018.1"/>
</dbReference>
<keyword evidence="2" id="KW-0732">Signal</keyword>
<dbReference type="PANTHER" id="PTHR30632">
    <property type="entry name" value="MOLYBDATE-BINDING PERIPLASMIC PROTEIN"/>
    <property type="match status" value="1"/>
</dbReference>
<sequence length="268" mass="28478">MKRLLPRLLLIAPLCLLSWETSAKEITVMISGGFKAAWEKLSPAFAAEKGYTIKTVPGPSMGQSPEAIPNRLAAGEKADVIIMVGYALDKLDKEGRLLPGTRTELADSKIGAVVKKGAAVPDITTANALRATLLKAHSVAYSDSASGKYVETTLFNKLGIAEQLKPKAKRVEKTPVAQSVASGRYEIGFQQVSELLPLAGVTFIGKLPEDMQYVTRFAGAVSNHSAQPEEAKALLAYLSSPGVQQQIQATGLDPVSGRAPAPQPRLSQ</sequence>
<feature type="signal peptide" evidence="2">
    <location>
        <begin position="1"/>
        <end position="23"/>
    </location>
</feature>